<protein>
    <submittedName>
        <fullName evidence="3">Glycoside hydrolase</fullName>
    </submittedName>
</protein>
<feature type="chain" id="PRO_5024930565" evidence="2">
    <location>
        <begin position="20"/>
        <end position="457"/>
    </location>
</feature>
<feature type="transmembrane region" description="Helical" evidence="1">
    <location>
        <begin position="433"/>
        <end position="456"/>
    </location>
</feature>
<keyword evidence="4" id="KW-1185">Reference proteome</keyword>
<evidence type="ECO:0000313" key="3">
    <source>
        <dbReference type="EMBL" id="KAE8151753.1"/>
    </source>
</evidence>
<keyword evidence="2" id="KW-0732">Signal</keyword>
<name>A0A5N6TZI6_ASPAV</name>
<evidence type="ECO:0000256" key="1">
    <source>
        <dbReference type="SAM" id="Phobius"/>
    </source>
</evidence>
<keyword evidence="3" id="KW-0378">Hydrolase</keyword>
<dbReference type="AlphaFoldDB" id="A0A5N6TZI6"/>
<dbReference type="InterPro" id="IPR051130">
    <property type="entry name" value="Mito_struct-func_regulator"/>
</dbReference>
<proteinExistence type="predicted"/>
<keyword evidence="1" id="KW-0472">Membrane</keyword>
<gene>
    <name evidence="3" type="ORF">BDV25DRAFT_138573</name>
</gene>
<keyword evidence="1" id="KW-1133">Transmembrane helix</keyword>
<sequence length="457" mass="51390">MKALSALTLFSSWTLQARASAVFAHFMVGNTESYSQSQWKEDITLARDAHIDAFALNMAHSEIFTDSIATAFKTAQDLDFKLFFSFDYAGNGSWPKKDTIDLMNQYRDHAAYYRHKDKPLLSTFEGGDSRDWAEIRNKTDSFFVPDWSSLGPEKAANRSYIDGLFSWSAWPEGPRRMNTSADDAYIKALDGKPYMMPVSPWFYTNMPGFKKNWVWRGDNLWFDRWQQVMDLQPEFVQIISWNDYGESHYIGPRRDDGYEAFGRGKAPFNYAKDIPHDGWRTFLPFLIDGYKKNSSAVAVDQEDVVTWYRLHPAAACSTGGTTGNAKVQGQKEYKPGEILEDRIFYSALLKSSADVSVKIGKQKLTGKWENVPRGGSGLYHGSVPFKSTGDVKVTVSRDGDKVASVSGEHITDRCPDLNGKDYQNYNAWVGTSVGTAIGLSVGMAIVPFMTLLALFIS</sequence>
<evidence type="ECO:0000256" key="2">
    <source>
        <dbReference type="SAM" id="SignalP"/>
    </source>
</evidence>
<keyword evidence="1" id="KW-0812">Transmembrane</keyword>
<organism evidence="3 4">
    <name type="scientific">Aspergillus avenaceus</name>
    <dbReference type="NCBI Taxonomy" id="36643"/>
    <lineage>
        <taxon>Eukaryota</taxon>
        <taxon>Fungi</taxon>
        <taxon>Dikarya</taxon>
        <taxon>Ascomycota</taxon>
        <taxon>Pezizomycotina</taxon>
        <taxon>Eurotiomycetes</taxon>
        <taxon>Eurotiomycetidae</taxon>
        <taxon>Eurotiales</taxon>
        <taxon>Aspergillaceae</taxon>
        <taxon>Aspergillus</taxon>
        <taxon>Aspergillus subgen. Circumdati</taxon>
    </lineage>
</organism>
<dbReference type="EMBL" id="ML742065">
    <property type="protein sequence ID" value="KAE8151753.1"/>
    <property type="molecule type" value="Genomic_DNA"/>
</dbReference>
<dbReference type="PANTHER" id="PTHR43173:SF33">
    <property type="entry name" value="ASCUS WALL ENDO-1,3-ALPHA-GLUCANASE-RELATED"/>
    <property type="match status" value="1"/>
</dbReference>
<dbReference type="PANTHER" id="PTHR43173">
    <property type="entry name" value="ABC1 FAMILY PROTEIN"/>
    <property type="match status" value="1"/>
</dbReference>
<dbReference type="InterPro" id="IPR005197">
    <property type="entry name" value="Glyco_hydro_71"/>
</dbReference>
<dbReference type="Gene3D" id="3.20.20.80">
    <property type="entry name" value="Glycosidases"/>
    <property type="match status" value="1"/>
</dbReference>
<reference evidence="3 4" key="1">
    <citation type="submission" date="2019-04" db="EMBL/GenBank/DDBJ databases">
        <title>Friends and foes A comparative genomics study of 23 Aspergillus species from section Flavi.</title>
        <authorList>
            <consortium name="DOE Joint Genome Institute"/>
            <person name="Kjaerbolling I."/>
            <person name="Vesth T."/>
            <person name="Frisvad J.C."/>
            <person name="Nybo J.L."/>
            <person name="Theobald S."/>
            <person name="Kildgaard S."/>
            <person name="Isbrandt T."/>
            <person name="Kuo A."/>
            <person name="Sato A."/>
            <person name="Lyhne E.K."/>
            <person name="Kogle M.E."/>
            <person name="Wiebenga A."/>
            <person name="Kun R.S."/>
            <person name="Lubbers R.J."/>
            <person name="Makela M.R."/>
            <person name="Barry K."/>
            <person name="Chovatia M."/>
            <person name="Clum A."/>
            <person name="Daum C."/>
            <person name="Haridas S."/>
            <person name="He G."/>
            <person name="LaButti K."/>
            <person name="Lipzen A."/>
            <person name="Mondo S."/>
            <person name="Riley R."/>
            <person name="Salamov A."/>
            <person name="Simmons B.A."/>
            <person name="Magnuson J.K."/>
            <person name="Henrissat B."/>
            <person name="Mortensen U.H."/>
            <person name="Larsen T.O."/>
            <person name="Devries R.P."/>
            <person name="Grigoriev I.V."/>
            <person name="Machida M."/>
            <person name="Baker S.E."/>
            <person name="Andersen M.R."/>
        </authorList>
    </citation>
    <scope>NUCLEOTIDE SEQUENCE [LARGE SCALE GENOMIC DNA]</scope>
    <source>
        <strain evidence="3 4">IBT 18842</strain>
    </source>
</reference>
<dbReference type="Proteomes" id="UP000325780">
    <property type="component" value="Unassembled WGS sequence"/>
</dbReference>
<accession>A0A5N6TZI6</accession>
<evidence type="ECO:0000313" key="4">
    <source>
        <dbReference type="Proteomes" id="UP000325780"/>
    </source>
</evidence>
<feature type="signal peptide" evidence="2">
    <location>
        <begin position="1"/>
        <end position="19"/>
    </location>
</feature>
<dbReference type="GO" id="GO:0051118">
    <property type="term" value="F:glucan endo-1,3-alpha-glucosidase activity"/>
    <property type="evidence" value="ECO:0007669"/>
    <property type="project" value="InterPro"/>
</dbReference>
<dbReference type="OrthoDB" id="1046782at2759"/>
<dbReference type="CDD" id="cd11577">
    <property type="entry name" value="GH71"/>
    <property type="match status" value="1"/>
</dbReference>
<dbReference type="Pfam" id="PF03659">
    <property type="entry name" value="Glyco_hydro_71"/>
    <property type="match status" value="1"/>
</dbReference>